<dbReference type="RefSeq" id="WP_279635093.1">
    <property type="nucleotide sequence ID" value="NZ_CADIJZ010000023.1"/>
</dbReference>
<protein>
    <submittedName>
        <fullName evidence="1">Uncharacterized protein</fullName>
    </submittedName>
</protein>
<proteinExistence type="predicted"/>
<reference evidence="1 2" key="1">
    <citation type="submission" date="2020-04" db="EMBL/GenBank/DDBJ databases">
        <authorList>
            <person name="De Canck E."/>
        </authorList>
    </citation>
    <scope>NUCLEOTIDE SEQUENCE [LARGE SCALE GENOMIC DNA]</scope>
    <source>
        <strain evidence="1 2">LMG 27174</strain>
    </source>
</reference>
<evidence type="ECO:0000313" key="2">
    <source>
        <dbReference type="Proteomes" id="UP000494205"/>
    </source>
</evidence>
<organism evidence="1 2">
    <name type="scientific">Paraburkholderia rhynchosiae</name>
    <dbReference type="NCBI Taxonomy" id="487049"/>
    <lineage>
        <taxon>Bacteria</taxon>
        <taxon>Pseudomonadati</taxon>
        <taxon>Pseudomonadota</taxon>
        <taxon>Betaproteobacteria</taxon>
        <taxon>Burkholderiales</taxon>
        <taxon>Burkholderiaceae</taxon>
        <taxon>Paraburkholderia</taxon>
    </lineage>
</organism>
<name>A0A6J5C6B6_9BURK</name>
<dbReference type="EMBL" id="CADIJZ010000023">
    <property type="protein sequence ID" value="CAB3726148.1"/>
    <property type="molecule type" value="Genomic_DNA"/>
</dbReference>
<sequence length="41" mass="4465">MNVKSILRAYAMYLAFNAATKIVVRPIATSLNVPLITTIVS</sequence>
<evidence type="ECO:0000313" key="1">
    <source>
        <dbReference type="EMBL" id="CAB3726148.1"/>
    </source>
</evidence>
<gene>
    <name evidence="1" type="ORF">LMG27174_05384</name>
</gene>
<dbReference type="Proteomes" id="UP000494205">
    <property type="component" value="Unassembled WGS sequence"/>
</dbReference>
<accession>A0A6J5C6B6</accession>
<dbReference type="AlphaFoldDB" id="A0A6J5C6B6"/>